<dbReference type="Pfam" id="PF02518">
    <property type="entry name" value="HATPase_c"/>
    <property type="match status" value="1"/>
</dbReference>
<reference evidence="12 13" key="1">
    <citation type="submission" date="2023-10" db="EMBL/GenBank/DDBJ databases">
        <title>Bacteria for the degradation of biodegradable plastic PBAT(Polybutylene adipate terephthalate).</title>
        <authorList>
            <person name="Weon H.-Y."/>
            <person name="Yeon J."/>
        </authorList>
    </citation>
    <scope>NUCLEOTIDE SEQUENCE [LARGE SCALE GENOMIC DNA]</scope>
    <source>
        <strain evidence="12 13">SBD 7-3</strain>
    </source>
</reference>
<dbReference type="SMART" id="SM00388">
    <property type="entry name" value="HisKA"/>
    <property type="match status" value="1"/>
</dbReference>
<dbReference type="InterPro" id="IPR003594">
    <property type="entry name" value="HATPase_dom"/>
</dbReference>
<feature type="domain" description="Histidine kinase" evidence="10">
    <location>
        <begin position="432"/>
        <end position="645"/>
    </location>
</feature>
<dbReference type="CDD" id="cd00082">
    <property type="entry name" value="HisKA"/>
    <property type="match status" value="1"/>
</dbReference>
<evidence type="ECO:0000256" key="2">
    <source>
        <dbReference type="ARBA" id="ARBA00012438"/>
    </source>
</evidence>
<dbReference type="InterPro" id="IPR011006">
    <property type="entry name" value="CheY-like_superfamily"/>
</dbReference>
<dbReference type="InterPro" id="IPR001789">
    <property type="entry name" value="Sig_transdc_resp-reg_receiver"/>
</dbReference>
<dbReference type="Pfam" id="PF00072">
    <property type="entry name" value="Response_reg"/>
    <property type="match status" value="1"/>
</dbReference>
<evidence type="ECO:0000256" key="4">
    <source>
        <dbReference type="ARBA" id="ARBA00022679"/>
    </source>
</evidence>
<dbReference type="CDD" id="cd00156">
    <property type="entry name" value="REC"/>
    <property type="match status" value="1"/>
</dbReference>
<dbReference type="Gene3D" id="3.40.50.2300">
    <property type="match status" value="1"/>
</dbReference>
<dbReference type="InterPro" id="IPR036097">
    <property type="entry name" value="HisK_dim/P_sf"/>
</dbReference>
<evidence type="ECO:0000313" key="12">
    <source>
        <dbReference type="EMBL" id="WOB08304.1"/>
    </source>
</evidence>
<dbReference type="PANTHER" id="PTHR43047">
    <property type="entry name" value="TWO-COMPONENT HISTIDINE PROTEIN KINASE"/>
    <property type="match status" value="1"/>
</dbReference>
<dbReference type="SUPFAM" id="SSF52172">
    <property type="entry name" value="CheY-like"/>
    <property type="match status" value="1"/>
</dbReference>
<evidence type="ECO:0000259" key="11">
    <source>
        <dbReference type="PROSITE" id="PS50110"/>
    </source>
</evidence>
<protein>
    <recommendedName>
        <fullName evidence="2">histidine kinase</fullName>
        <ecNumber evidence="2">2.7.13.3</ecNumber>
    </recommendedName>
</protein>
<feature type="transmembrane region" description="Helical" evidence="9">
    <location>
        <begin position="258"/>
        <end position="279"/>
    </location>
</feature>
<evidence type="ECO:0000313" key="13">
    <source>
        <dbReference type="Proteomes" id="UP001303946"/>
    </source>
</evidence>
<dbReference type="InterPro" id="IPR004358">
    <property type="entry name" value="Sig_transdc_His_kin-like_C"/>
</dbReference>
<dbReference type="PROSITE" id="PS50109">
    <property type="entry name" value="HIS_KIN"/>
    <property type="match status" value="1"/>
</dbReference>
<dbReference type="SUPFAM" id="SSF55874">
    <property type="entry name" value="ATPase domain of HSP90 chaperone/DNA topoisomerase II/histidine kinase"/>
    <property type="match status" value="1"/>
</dbReference>
<dbReference type="PRINTS" id="PR00344">
    <property type="entry name" value="BCTRLSENSOR"/>
</dbReference>
<feature type="modified residue" description="4-aspartylphosphate" evidence="6">
    <location>
        <position position="715"/>
    </location>
</feature>
<dbReference type="Proteomes" id="UP001303946">
    <property type="component" value="Chromosome"/>
</dbReference>
<feature type="coiled-coil region" evidence="7">
    <location>
        <begin position="391"/>
        <end position="425"/>
    </location>
</feature>
<dbReference type="Gene3D" id="3.30.565.10">
    <property type="entry name" value="Histidine kinase-like ATPase, C-terminal domain"/>
    <property type="match status" value="1"/>
</dbReference>
<dbReference type="PROSITE" id="PS50110">
    <property type="entry name" value="RESPONSE_REGULATORY"/>
    <property type="match status" value="1"/>
</dbReference>
<feature type="transmembrane region" description="Helical" evidence="9">
    <location>
        <begin position="23"/>
        <end position="40"/>
    </location>
</feature>
<keyword evidence="5 12" id="KW-0418">Kinase</keyword>
<evidence type="ECO:0000256" key="8">
    <source>
        <dbReference type="SAM" id="MobiDB-lite"/>
    </source>
</evidence>
<dbReference type="InterPro" id="IPR003661">
    <property type="entry name" value="HisK_dim/P_dom"/>
</dbReference>
<sequence>MSLSPLPADTAPISPLRHAWRRALLPLTCLGLLLLSLWWADALTHDVKRWPGQRLDVAESLVSTSERPPAQASGWQPTRLPDNWKETRPDGPPAVWYRVPFSAAAVDDPAVLIPRLATSGQVWLNGSRLWDGRSTRPQDTFSWNAPLLLVLPSGLLRAEGNLLEIQVQGLPRYRAGLSHVQLAPQHALVPIYTWRNLWQKDGALISSVVSLVGGLLMLLLWVRTRRDPMYLWFALATLAWAARNSNLYLNELPVPIDAWATLVRGGHAWFAAFFGLFVLRFTGTSWRGFKVALVVYALANSLPSAGFVEPMLRWLALPGFALYFPLLWLLLRKGWRDGSTESALMAATALTFLALSARDGLLLGSRLPYEAYYLSHYSGVLLLVSAAWGLVARLVNAQQGLSRLNAELEQRVADRTAALQAANAAKTRFLAAASHDLRQPVVAIGLLIGLVREQVQALDVRRLIDRAHDAVMAMEKLLQGLLDLSRLDSGVVKPRFEGVGLQGVFDAIAATEAATAQAKGLRLRVHPTTLSVRADPLLLDQLLRNLVANALRYTDRGGVLIAARRQAGQVCVQVWDTGRGIARERQAEVFEEFVQLDNPGRDRSLGLGLGLAIVARCAHLLGSRIELRSEPGRGSCFGLLLPAAPALPAAAVRPGAVRPLVRQRVLLVDDDETVRVALSSRLEAWGAEVTALDGLPAVQQWLADRPFLPDLLLTDHRLPVGNGLQVIDAVRAACGPIPVLMVTGNTAPEDIATFSASGIPVLHKPFPAEQLLAAIGRIAGLGVFELSELS</sequence>
<dbReference type="SMART" id="SM00387">
    <property type="entry name" value="HATPase_c"/>
    <property type="match status" value="1"/>
</dbReference>
<evidence type="ECO:0000256" key="5">
    <source>
        <dbReference type="ARBA" id="ARBA00022777"/>
    </source>
</evidence>
<evidence type="ECO:0000256" key="7">
    <source>
        <dbReference type="SAM" id="Coils"/>
    </source>
</evidence>
<evidence type="ECO:0000256" key="6">
    <source>
        <dbReference type="PROSITE-ProRule" id="PRU00169"/>
    </source>
</evidence>
<evidence type="ECO:0000256" key="1">
    <source>
        <dbReference type="ARBA" id="ARBA00000085"/>
    </source>
</evidence>
<keyword evidence="7" id="KW-0175">Coiled coil</keyword>
<feature type="domain" description="Response regulatory" evidence="11">
    <location>
        <begin position="664"/>
        <end position="779"/>
    </location>
</feature>
<dbReference type="Pfam" id="PF00512">
    <property type="entry name" value="HisKA"/>
    <property type="match status" value="1"/>
</dbReference>
<dbReference type="SMART" id="SM00448">
    <property type="entry name" value="REC"/>
    <property type="match status" value="1"/>
</dbReference>
<keyword evidence="13" id="KW-1185">Reference proteome</keyword>
<dbReference type="PANTHER" id="PTHR43047:SF9">
    <property type="entry name" value="HISTIDINE KINASE"/>
    <property type="match status" value="1"/>
</dbReference>
<accession>A0ABZ0CTJ5</accession>
<feature type="transmembrane region" description="Helical" evidence="9">
    <location>
        <begin position="203"/>
        <end position="222"/>
    </location>
</feature>
<gene>
    <name evidence="12" type="ORF">RXV79_25825</name>
</gene>
<dbReference type="GO" id="GO:0016301">
    <property type="term" value="F:kinase activity"/>
    <property type="evidence" value="ECO:0007669"/>
    <property type="project" value="UniProtKB-KW"/>
</dbReference>
<keyword evidence="3 6" id="KW-0597">Phosphoprotein</keyword>
<dbReference type="InterPro" id="IPR005467">
    <property type="entry name" value="His_kinase_dom"/>
</dbReference>
<dbReference type="InterPro" id="IPR036890">
    <property type="entry name" value="HATPase_C_sf"/>
</dbReference>
<feature type="transmembrane region" description="Helical" evidence="9">
    <location>
        <begin position="314"/>
        <end position="331"/>
    </location>
</feature>
<proteinExistence type="predicted"/>
<evidence type="ECO:0000256" key="3">
    <source>
        <dbReference type="ARBA" id="ARBA00022553"/>
    </source>
</evidence>
<feature type="transmembrane region" description="Helical" evidence="9">
    <location>
        <begin position="291"/>
        <end position="308"/>
    </location>
</feature>
<name>A0ABZ0CTJ5_9BURK</name>
<feature type="region of interest" description="Disordered" evidence="8">
    <location>
        <begin position="62"/>
        <end position="84"/>
    </location>
</feature>
<keyword evidence="4" id="KW-0808">Transferase</keyword>
<keyword evidence="9" id="KW-0812">Transmembrane</keyword>
<keyword evidence="9" id="KW-0472">Membrane</keyword>
<comment type="catalytic activity">
    <reaction evidence="1">
        <text>ATP + protein L-histidine = ADP + protein N-phospho-L-histidine.</text>
        <dbReference type="EC" id="2.7.13.3"/>
    </reaction>
</comment>
<evidence type="ECO:0000259" key="10">
    <source>
        <dbReference type="PROSITE" id="PS50109"/>
    </source>
</evidence>
<dbReference type="EC" id="2.7.13.3" evidence="2"/>
<dbReference type="Gene3D" id="1.10.287.130">
    <property type="match status" value="1"/>
</dbReference>
<dbReference type="EMBL" id="CP136336">
    <property type="protein sequence ID" value="WOB08304.1"/>
    <property type="molecule type" value="Genomic_DNA"/>
</dbReference>
<feature type="transmembrane region" description="Helical" evidence="9">
    <location>
        <begin position="376"/>
        <end position="395"/>
    </location>
</feature>
<organism evidence="12 13">
    <name type="scientific">Piscinibacter gummiphilus</name>
    <dbReference type="NCBI Taxonomy" id="946333"/>
    <lineage>
        <taxon>Bacteria</taxon>
        <taxon>Pseudomonadati</taxon>
        <taxon>Pseudomonadota</taxon>
        <taxon>Betaproteobacteria</taxon>
        <taxon>Burkholderiales</taxon>
        <taxon>Sphaerotilaceae</taxon>
        <taxon>Piscinibacter</taxon>
    </lineage>
</organism>
<dbReference type="RefSeq" id="WP_316701027.1">
    <property type="nucleotide sequence ID" value="NZ_CP136336.1"/>
</dbReference>
<dbReference type="SUPFAM" id="SSF47384">
    <property type="entry name" value="Homodimeric domain of signal transducing histidine kinase"/>
    <property type="match status" value="1"/>
</dbReference>
<keyword evidence="9" id="KW-1133">Transmembrane helix</keyword>
<evidence type="ECO:0000256" key="9">
    <source>
        <dbReference type="SAM" id="Phobius"/>
    </source>
</evidence>